<protein>
    <recommendedName>
        <fullName evidence="3">HAT C-terminal dimerisation domain-containing protein</fullName>
    </recommendedName>
</protein>
<organism evidence="1 2">
    <name type="scientific">Armillaria gallica</name>
    <name type="common">Bulbous honey fungus</name>
    <name type="synonym">Armillaria bulbosa</name>
    <dbReference type="NCBI Taxonomy" id="47427"/>
    <lineage>
        <taxon>Eukaryota</taxon>
        <taxon>Fungi</taxon>
        <taxon>Dikarya</taxon>
        <taxon>Basidiomycota</taxon>
        <taxon>Agaricomycotina</taxon>
        <taxon>Agaricomycetes</taxon>
        <taxon>Agaricomycetidae</taxon>
        <taxon>Agaricales</taxon>
        <taxon>Marasmiineae</taxon>
        <taxon>Physalacriaceae</taxon>
        <taxon>Armillaria</taxon>
    </lineage>
</organism>
<evidence type="ECO:0000313" key="1">
    <source>
        <dbReference type="EMBL" id="PBK87565.1"/>
    </source>
</evidence>
<keyword evidence="2" id="KW-1185">Reference proteome</keyword>
<dbReference type="SUPFAM" id="SSF53098">
    <property type="entry name" value="Ribonuclease H-like"/>
    <property type="match status" value="1"/>
</dbReference>
<dbReference type="AlphaFoldDB" id="A0A2H3CX22"/>
<name>A0A2H3CX22_ARMGA</name>
<evidence type="ECO:0008006" key="3">
    <source>
        <dbReference type="Google" id="ProtNLM"/>
    </source>
</evidence>
<proteinExistence type="predicted"/>
<evidence type="ECO:0000313" key="2">
    <source>
        <dbReference type="Proteomes" id="UP000217790"/>
    </source>
</evidence>
<feature type="non-terminal residue" evidence="1">
    <location>
        <position position="1"/>
    </location>
</feature>
<dbReference type="EMBL" id="KZ293678">
    <property type="protein sequence ID" value="PBK87565.1"/>
    <property type="molecule type" value="Genomic_DNA"/>
</dbReference>
<dbReference type="InParanoid" id="A0A2H3CX22"/>
<sequence>IVALQVPHAFQQKLSADKTPTLALAIPSFRRMIQLWEDLKIKFPDTVPAVQDGIDKLKTYRTRTEVVPAYTLATILNPNTKLRWFNRYAPEEEADAKLLFINTLREYRRTAAIPPTPARPHAKGHTNWADDLLGDNLFDTAVHPRSLEAEVDAYLSDIKCGNDMVKYWTIKKHILPYLRWLWIFYPFKAPRFHANVFFHQGRRQPRHGAIG</sequence>
<dbReference type="InterPro" id="IPR012337">
    <property type="entry name" value="RNaseH-like_sf"/>
</dbReference>
<reference evidence="2" key="1">
    <citation type="journal article" date="2017" name="Nat. Ecol. Evol.">
        <title>Genome expansion and lineage-specific genetic innovations in the forest pathogenic fungi Armillaria.</title>
        <authorList>
            <person name="Sipos G."/>
            <person name="Prasanna A.N."/>
            <person name="Walter M.C."/>
            <person name="O'Connor E."/>
            <person name="Balint B."/>
            <person name="Krizsan K."/>
            <person name="Kiss B."/>
            <person name="Hess J."/>
            <person name="Varga T."/>
            <person name="Slot J."/>
            <person name="Riley R."/>
            <person name="Boka B."/>
            <person name="Rigling D."/>
            <person name="Barry K."/>
            <person name="Lee J."/>
            <person name="Mihaltcheva S."/>
            <person name="LaButti K."/>
            <person name="Lipzen A."/>
            <person name="Waldron R."/>
            <person name="Moloney N.M."/>
            <person name="Sperisen C."/>
            <person name="Kredics L."/>
            <person name="Vagvoelgyi C."/>
            <person name="Patrignani A."/>
            <person name="Fitzpatrick D."/>
            <person name="Nagy I."/>
            <person name="Doyle S."/>
            <person name="Anderson J.B."/>
            <person name="Grigoriev I.V."/>
            <person name="Gueldener U."/>
            <person name="Muensterkoetter M."/>
            <person name="Nagy L.G."/>
        </authorList>
    </citation>
    <scope>NUCLEOTIDE SEQUENCE [LARGE SCALE GENOMIC DNA]</scope>
    <source>
        <strain evidence="2">Ar21-2</strain>
    </source>
</reference>
<dbReference type="Proteomes" id="UP000217790">
    <property type="component" value="Unassembled WGS sequence"/>
</dbReference>
<gene>
    <name evidence="1" type="ORF">ARMGADRAFT_1122314</name>
</gene>
<dbReference type="OrthoDB" id="3172935at2759"/>
<accession>A0A2H3CX22</accession>